<dbReference type="EC" id="7.1.1.2" evidence="4"/>
<dbReference type="RefSeq" id="YP_009092382.1">
    <property type="nucleotide sequence ID" value="NC_025289.1"/>
</dbReference>
<comment type="catalytic activity">
    <reaction evidence="18">
        <text>a ubiquinone + NADH + 5 H(+)(in) = a ubiquinol + NAD(+) + 4 H(+)(out)</text>
        <dbReference type="Rhea" id="RHEA:29091"/>
        <dbReference type="Rhea" id="RHEA-COMP:9565"/>
        <dbReference type="Rhea" id="RHEA-COMP:9566"/>
        <dbReference type="ChEBI" id="CHEBI:15378"/>
        <dbReference type="ChEBI" id="CHEBI:16389"/>
        <dbReference type="ChEBI" id="CHEBI:17976"/>
        <dbReference type="ChEBI" id="CHEBI:57540"/>
        <dbReference type="ChEBI" id="CHEBI:57945"/>
        <dbReference type="EC" id="7.1.1.2"/>
    </reaction>
</comment>
<evidence type="ECO:0000256" key="8">
    <source>
        <dbReference type="ARBA" id="ARBA00022692"/>
    </source>
</evidence>
<evidence type="ECO:0000256" key="7">
    <source>
        <dbReference type="ARBA" id="ARBA00022660"/>
    </source>
</evidence>
<feature type="transmembrane region" description="Helical" evidence="19">
    <location>
        <begin position="302"/>
        <end position="320"/>
    </location>
</feature>
<feature type="domain" description="NADH:quinone oxidoreductase/Mrp antiporter transmembrane" evidence="20">
    <location>
        <begin position="12"/>
        <end position="269"/>
    </location>
</feature>
<sequence>MLILSMIMCISSNSWFLMWMGLEFNLVSFILMLILNKMMEWNVLMKYFLIQSLSSSLFVFLTMFNFILNMNFFSSIFLILINVSLLMKLGIYPFHKWFPNIMNHLVWYNCLILSTFQKLAPLVILSYNFNWMFIMLIILMNYFEGCFMMSNFNSLRIIFSYSSISHSSWLLMGVILNYFLFYLYFMIYFYMMYLYFNFLYFYNLNNLFDLLFLIKEKVLNKFFLMFLFLSFMSFPLFVSFLTKWFLVNFYLKNELNFLIYLMLLMSLISFYIYLRLLMYFMTFTNLVIKFNYFHKSLLIFKVNYMGMMSLIIMFLLGLCLV</sequence>
<dbReference type="GeneID" id="20832797"/>
<evidence type="ECO:0000313" key="21">
    <source>
        <dbReference type="EMBL" id="AIC37447.1"/>
    </source>
</evidence>
<keyword evidence="9" id="KW-0999">Mitochondrion inner membrane</keyword>
<accession>A0A096XMY8</accession>
<evidence type="ECO:0000256" key="19">
    <source>
        <dbReference type="SAM" id="Phobius"/>
    </source>
</evidence>
<evidence type="ECO:0000256" key="18">
    <source>
        <dbReference type="ARBA" id="ARBA00049551"/>
    </source>
</evidence>
<feature type="transmembrane region" description="Helical" evidence="19">
    <location>
        <begin position="47"/>
        <end position="67"/>
    </location>
</feature>
<evidence type="ECO:0000259" key="20">
    <source>
        <dbReference type="Pfam" id="PF00361"/>
    </source>
</evidence>
<name>A0A096XMY8_9HYME</name>
<dbReference type="InterPro" id="IPR050175">
    <property type="entry name" value="Complex_I_Subunit_2"/>
</dbReference>
<gene>
    <name evidence="21" type="primary">ND2</name>
</gene>
<reference evidence="21" key="1">
    <citation type="journal article" date="2014" name="Genome Biol. Evol.">
        <title>Evolutionary dynamics of the mitochondrial genome in the evaniomorpha (hymenoptera)?a group with an intermediate rate of gene rearrangement.</title>
        <authorList>
            <person name="Mao M."/>
            <person name="Gibson T."/>
            <person name="Dowton M."/>
        </authorList>
    </citation>
    <scope>NUCLEOTIDE SEQUENCE</scope>
</reference>
<keyword evidence="6" id="KW-0813">Transport</keyword>
<evidence type="ECO:0000256" key="5">
    <source>
        <dbReference type="ARBA" id="ARBA00021008"/>
    </source>
</evidence>
<proteinExistence type="inferred from homology"/>
<evidence type="ECO:0000256" key="9">
    <source>
        <dbReference type="ARBA" id="ARBA00022792"/>
    </source>
</evidence>
<evidence type="ECO:0000256" key="2">
    <source>
        <dbReference type="ARBA" id="ARBA00004448"/>
    </source>
</evidence>
<evidence type="ECO:0000256" key="14">
    <source>
        <dbReference type="ARBA" id="ARBA00023075"/>
    </source>
</evidence>
<dbReference type="GO" id="GO:0005743">
    <property type="term" value="C:mitochondrial inner membrane"/>
    <property type="evidence" value="ECO:0007669"/>
    <property type="project" value="UniProtKB-SubCell"/>
</dbReference>
<evidence type="ECO:0000256" key="3">
    <source>
        <dbReference type="ARBA" id="ARBA00007012"/>
    </source>
</evidence>
<dbReference type="PANTHER" id="PTHR46552:SF1">
    <property type="entry name" value="NADH-UBIQUINONE OXIDOREDUCTASE CHAIN 2"/>
    <property type="match status" value="1"/>
</dbReference>
<protein>
    <recommendedName>
        <fullName evidence="5">NADH-ubiquinone oxidoreductase chain 2</fullName>
        <ecNumber evidence="4">7.1.1.2</ecNumber>
    </recommendedName>
    <alternativeName>
        <fullName evidence="17">NADH dehydrogenase subunit 2</fullName>
    </alternativeName>
</protein>
<evidence type="ECO:0000256" key="16">
    <source>
        <dbReference type="ARBA" id="ARBA00023136"/>
    </source>
</evidence>
<keyword evidence="12 19" id="KW-1133">Transmembrane helix</keyword>
<organism evidence="21">
    <name type="scientific">Orthogonalys pulchella</name>
    <dbReference type="NCBI Taxonomy" id="32427"/>
    <lineage>
        <taxon>Eukaryota</taxon>
        <taxon>Metazoa</taxon>
        <taxon>Ecdysozoa</taxon>
        <taxon>Arthropoda</taxon>
        <taxon>Hexapoda</taxon>
        <taxon>Insecta</taxon>
        <taxon>Pterygota</taxon>
        <taxon>Neoptera</taxon>
        <taxon>Endopterygota</taxon>
        <taxon>Hymenoptera</taxon>
        <taxon>Apocrita</taxon>
        <taxon>Trigonaloidea</taxon>
        <taxon>Trigonalidae</taxon>
        <taxon>Orthogonalys</taxon>
    </lineage>
</organism>
<geneLocation type="mitochondrion" evidence="21"/>
<dbReference type="InterPro" id="IPR001750">
    <property type="entry name" value="ND/Mrp_TM"/>
</dbReference>
<keyword evidence="11" id="KW-0249">Electron transport</keyword>
<feature type="transmembrane region" description="Helical" evidence="19">
    <location>
        <begin position="258"/>
        <end position="282"/>
    </location>
</feature>
<keyword evidence="7" id="KW-0679">Respiratory chain</keyword>
<dbReference type="EMBL" id="KJ619461">
    <property type="protein sequence ID" value="AIC37447.1"/>
    <property type="molecule type" value="Genomic_DNA"/>
</dbReference>
<keyword evidence="16 19" id="KW-0472">Membrane</keyword>
<comment type="function">
    <text evidence="1">Core subunit of the mitochondrial membrane respiratory chain NADH dehydrogenase (Complex I) that is believed to belong to the minimal assembly required for catalysis. Complex I functions in the transfer of electrons from NADH to the respiratory chain. The immediate electron acceptor for the enzyme is believed to be ubiquinone.</text>
</comment>
<dbReference type="AlphaFoldDB" id="A0A096XMY8"/>
<evidence type="ECO:0000256" key="1">
    <source>
        <dbReference type="ARBA" id="ARBA00003257"/>
    </source>
</evidence>
<feature type="transmembrane region" description="Helical" evidence="19">
    <location>
        <begin position="15"/>
        <end position="35"/>
    </location>
</feature>
<keyword evidence="14" id="KW-0830">Ubiquinone</keyword>
<dbReference type="CTD" id="4536"/>
<dbReference type="PANTHER" id="PTHR46552">
    <property type="entry name" value="NADH-UBIQUINONE OXIDOREDUCTASE CHAIN 2"/>
    <property type="match status" value="1"/>
</dbReference>
<dbReference type="GO" id="GO:0008137">
    <property type="term" value="F:NADH dehydrogenase (ubiquinone) activity"/>
    <property type="evidence" value="ECO:0007669"/>
    <property type="project" value="UniProtKB-EC"/>
</dbReference>
<evidence type="ECO:0000256" key="10">
    <source>
        <dbReference type="ARBA" id="ARBA00022967"/>
    </source>
</evidence>
<evidence type="ECO:0000256" key="13">
    <source>
        <dbReference type="ARBA" id="ARBA00023027"/>
    </source>
</evidence>
<feature type="transmembrane region" description="Helical" evidence="19">
    <location>
        <begin position="169"/>
        <end position="202"/>
    </location>
</feature>
<feature type="transmembrane region" description="Helical" evidence="19">
    <location>
        <begin position="73"/>
        <end position="94"/>
    </location>
</feature>
<keyword evidence="15 21" id="KW-0496">Mitochondrion</keyword>
<evidence type="ECO:0000256" key="17">
    <source>
        <dbReference type="ARBA" id="ARBA00031028"/>
    </source>
</evidence>
<evidence type="ECO:0000256" key="4">
    <source>
        <dbReference type="ARBA" id="ARBA00012944"/>
    </source>
</evidence>
<comment type="subcellular location">
    <subcellularLocation>
        <location evidence="2">Mitochondrion inner membrane</location>
        <topology evidence="2">Multi-pass membrane protein</topology>
    </subcellularLocation>
</comment>
<keyword evidence="10" id="KW-1278">Translocase</keyword>
<comment type="similarity">
    <text evidence="3">Belongs to the complex I subunit 2 family.</text>
</comment>
<evidence type="ECO:0000256" key="15">
    <source>
        <dbReference type="ARBA" id="ARBA00023128"/>
    </source>
</evidence>
<feature type="transmembrane region" description="Helical" evidence="19">
    <location>
        <begin position="131"/>
        <end position="149"/>
    </location>
</feature>
<keyword evidence="13" id="KW-0520">NAD</keyword>
<keyword evidence="8 19" id="KW-0812">Transmembrane</keyword>
<dbReference type="Pfam" id="PF00361">
    <property type="entry name" value="Proton_antipo_M"/>
    <property type="match status" value="1"/>
</dbReference>
<feature type="transmembrane region" description="Helical" evidence="19">
    <location>
        <begin position="222"/>
        <end position="246"/>
    </location>
</feature>
<evidence type="ECO:0000256" key="6">
    <source>
        <dbReference type="ARBA" id="ARBA00022448"/>
    </source>
</evidence>
<evidence type="ECO:0000256" key="12">
    <source>
        <dbReference type="ARBA" id="ARBA00022989"/>
    </source>
</evidence>
<evidence type="ECO:0000256" key="11">
    <source>
        <dbReference type="ARBA" id="ARBA00022982"/>
    </source>
</evidence>
<dbReference type="GO" id="GO:0006120">
    <property type="term" value="P:mitochondrial electron transport, NADH to ubiquinone"/>
    <property type="evidence" value="ECO:0007669"/>
    <property type="project" value="TreeGrafter"/>
</dbReference>